<keyword evidence="8" id="KW-0732">Signal</keyword>
<dbReference type="STRING" id="265719.SAMN04488509_101575"/>
<dbReference type="PIRSF" id="PIRSF002756">
    <property type="entry name" value="PstS"/>
    <property type="match status" value="1"/>
</dbReference>
<dbReference type="Pfam" id="PF12849">
    <property type="entry name" value="PBP_like_2"/>
    <property type="match status" value="1"/>
</dbReference>
<comment type="function">
    <text evidence="1 7">Part of the ABC transporter complex PstSACB involved in phosphate import.</text>
</comment>
<dbReference type="InterPro" id="IPR024370">
    <property type="entry name" value="PBP_domain"/>
</dbReference>
<dbReference type="InterPro" id="IPR050962">
    <property type="entry name" value="Phosphate-bind_PstS"/>
</dbReference>
<comment type="similarity">
    <text evidence="2 7">Belongs to the PstS family.</text>
</comment>
<dbReference type="AlphaFoldDB" id="A0A1G6SM36"/>
<evidence type="ECO:0000259" key="9">
    <source>
        <dbReference type="Pfam" id="PF12849"/>
    </source>
</evidence>
<accession>A0A1G6SM36</accession>
<feature type="chain" id="PRO_5011643365" description="Phosphate-binding protein PstS" evidence="8">
    <location>
        <begin position="21"/>
        <end position="365"/>
    </location>
</feature>
<dbReference type="PANTHER" id="PTHR42996">
    <property type="entry name" value="PHOSPHATE-BINDING PROTEIN PSTS"/>
    <property type="match status" value="1"/>
</dbReference>
<evidence type="ECO:0000256" key="7">
    <source>
        <dbReference type="PIRNR" id="PIRNR002756"/>
    </source>
</evidence>
<dbReference type="GO" id="GO:0035435">
    <property type="term" value="P:phosphate ion transmembrane transport"/>
    <property type="evidence" value="ECO:0007669"/>
    <property type="project" value="InterPro"/>
</dbReference>
<dbReference type="GO" id="GO:0043190">
    <property type="term" value="C:ATP-binding cassette (ABC) transporter complex"/>
    <property type="evidence" value="ECO:0007669"/>
    <property type="project" value="InterPro"/>
</dbReference>
<name>A0A1G6SM36_9GAMM</name>
<dbReference type="GO" id="GO:0042301">
    <property type="term" value="F:phosphate ion binding"/>
    <property type="evidence" value="ECO:0007669"/>
    <property type="project" value="InterPro"/>
</dbReference>
<evidence type="ECO:0000313" key="11">
    <source>
        <dbReference type="Proteomes" id="UP000199603"/>
    </source>
</evidence>
<keyword evidence="6 7" id="KW-0592">Phosphate transport</keyword>
<gene>
    <name evidence="10" type="ORF">SAMN04488509_101575</name>
</gene>
<dbReference type="SUPFAM" id="SSF53850">
    <property type="entry name" value="Periplasmic binding protein-like II"/>
    <property type="match status" value="1"/>
</dbReference>
<evidence type="ECO:0000256" key="4">
    <source>
        <dbReference type="ARBA" id="ARBA00021889"/>
    </source>
</evidence>
<dbReference type="NCBIfam" id="TIGR00975">
    <property type="entry name" value="3a0107s03"/>
    <property type="match status" value="1"/>
</dbReference>
<evidence type="ECO:0000256" key="5">
    <source>
        <dbReference type="ARBA" id="ARBA00022448"/>
    </source>
</evidence>
<organism evidence="10 11">
    <name type="scientific">Aquimonas voraii</name>
    <dbReference type="NCBI Taxonomy" id="265719"/>
    <lineage>
        <taxon>Bacteria</taxon>
        <taxon>Pseudomonadati</taxon>
        <taxon>Pseudomonadota</taxon>
        <taxon>Gammaproteobacteria</taxon>
        <taxon>Lysobacterales</taxon>
        <taxon>Lysobacteraceae</taxon>
        <taxon>Aquimonas</taxon>
    </lineage>
</organism>
<dbReference type="CDD" id="cd13565">
    <property type="entry name" value="PBP2_PstS"/>
    <property type="match status" value="1"/>
</dbReference>
<dbReference type="RefSeq" id="WP_091238588.1">
    <property type="nucleotide sequence ID" value="NZ_FNAG01000001.1"/>
</dbReference>
<comment type="subunit">
    <text evidence="3 7">The complex is composed of two ATP-binding proteins (PstB), two transmembrane proteins (PstC and PstA) and a solute-binding protein (PstS).</text>
</comment>
<feature type="domain" description="PBP" evidence="9">
    <location>
        <begin position="41"/>
        <end position="330"/>
    </location>
</feature>
<dbReference type="Gene3D" id="3.40.190.10">
    <property type="entry name" value="Periplasmic binding protein-like II"/>
    <property type="match status" value="2"/>
</dbReference>
<evidence type="ECO:0000256" key="6">
    <source>
        <dbReference type="ARBA" id="ARBA00022592"/>
    </source>
</evidence>
<evidence type="ECO:0000256" key="8">
    <source>
        <dbReference type="SAM" id="SignalP"/>
    </source>
</evidence>
<dbReference type="InterPro" id="IPR005673">
    <property type="entry name" value="ABC_phos-bd_PstS"/>
</dbReference>
<dbReference type="OrthoDB" id="9801510at2"/>
<evidence type="ECO:0000313" key="10">
    <source>
        <dbReference type="EMBL" id="SDD17724.1"/>
    </source>
</evidence>
<evidence type="ECO:0000256" key="2">
    <source>
        <dbReference type="ARBA" id="ARBA00008725"/>
    </source>
</evidence>
<proteinExistence type="inferred from homology"/>
<dbReference type="PROSITE" id="PS51257">
    <property type="entry name" value="PROKAR_LIPOPROTEIN"/>
    <property type="match status" value="1"/>
</dbReference>
<feature type="signal peptide" evidence="8">
    <location>
        <begin position="1"/>
        <end position="20"/>
    </location>
</feature>
<evidence type="ECO:0000256" key="1">
    <source>
        <dbReference type="ARBA" id="ARBA00002841"/>
    </source>
</evidence>
<sequence length="365" mass="38070">MRRHALPRLLTLSLATALLAACGGSQPPATGAASGASDAPAAAPATKAQQLTGAGSTFVFPVLSRWSAEHNRLTGAQVNYQSIGSGGGIAQVKAGTVDFGASDKPLATAELTESNLVQFPIVIGGVVPVVNLEGVQPGQIKFTGALLADIYLGNITQWNDPRIAEINPELSLPEAEIQVVYRSDGSGTTFNFSSFLNKVSPDWAAKVGEGTALSWPKGVGGRGNEGVAAFIQQLPNSIGYVELSYALQTGGVYGAVQNAAGQFVQPNAESFQAAAASADWTNAQDFNLVITNAPGEAAWPIAASVFVLMPKNGKPEARQGVLEFFGWVLDNGQPMATELDYVPLPQPLAEQVKAYWQAQFPTSEG</sequence>
<dbReference type="EMBL" id="FNAG01000001">
    <property type="protein sequence ID" value="SDD17724.1"/>
    <property type="molecule type" value="Genomic_DNA"/>
</dbReference>
<keyword evidence="5 7" id="KW-0813">Transport</keyword>
<reference evidence="10 11" key="1">
    <citation type="submission" date="2016-10" db="EMBL/GenBank/DDBJ databases">
        <authorList>
            <person name="de Groot N.N."/>
        </authorList>
    </citation>
    <scope>NUCLEOTIDE SEQUENCE [LARGE SCALE GENOMIC DNA]</scope>
    <source>
        <strain evidence="10 11">DSM 16957</strain>
    </source>
</reference>
<dbReference type="NCBIfam" id="NF008171">
    <property type="entry name" value="PRK10918.1"/>
    <property type="match status" value="1"/>
</dbReference>
<evidence type="ECO:0000256" key="3">
    <source>
        <dbReference type="ARBA" id="ARBA00011529"/>
    </source>
</evidence>
<protein>
    <recommendedName>
        <fullName evidence="4 7">Phosphate-binding protein PstS</fullName>
    </recommendedName>
</protein>
<dbReference type="Proteomes" id="UP000199603">
    <property type="component" value="Unassembled WGS sequence"/>
</dbReference>
<keyword evidence="11" id="KW-1185">Reference proteome</keyword>
<dbReference type="PANTHER" id="PTHR42996:SF1">
    <property type="entry name" value="PHOSPHATE-BINDING PROTEIN PSTS"/>
    <property type="match status" value="1"/>
</dbReference>